<organism evidence="1 2">
    <name type="scientific">Phytophthora palmivora</name>
    <dbReference type="NCBI Taxonomy" id="4796"/>
    <lineage>
        <taxon>Eukaryota</taxon>
        <taxon>Sar</taxon>
        <taxon>Stramenopiles</taxon>
        <taxon>Oomycota</taxon>
        <taxon>Peronosporomycetes</taxon>
        <taxon>Peronosporales</taxon>
        <taxon>Peronosporaceae</taxon>
        <taxon>Phytophthora</taxon>
    </lineage>
</organism>
<comment type="caution">
    <text evidence="1">The sequence shown here is derived from an EMBL/GenBank/DDBJ whole genome shotgun (WGS) entry which is preliminary data.</text>
</comment>
<evidence type="ECO:0000313" key="1">
    <source>
        <dbReference type="EMBL" id="POM76371.1"/>
    </source>
</evidence>
<dbReference type="PANTHER" id="PTHR31973">
    <property type="entry name" value="POLYPROTEIN, PUTATIVE-RELATED"/>
    <property type="match status" value="1"/>
</dbReference>
<dbReference type="Proteomes" id="UP000237271">
    <property type="component" value="Unassembled WGS sequence"/>
</dbReference>
<dbReference type="EMBL" id="NCKW01003457">
    <property type="protein sequence ID" value="POM76371.1"/>
    <property type="molecule type" value="Genomic_DNA"/>
</dbReference>
<evidence type="ECO:0000313" key="2">
    <source>
        <dbReference type="Proteomes" id="UP000237271"/>
    </source>
</evidence>
<name>A0A2P4YEZ6_9STRA</name>
<gene>
    <name evidence="1" type="ORF">PHPALM_6397</name>
</gene>
<accession>A0A2P4YEZ6</accession>
<proteinExistence type="predicted"/>
<protein>
    <recommendedName>
        <fullName evidence="3">MULE transposase domain-containing protein</fullName>
    </recommendedName>
</protein>
<dbReference type="PANTHER" id="PTHR31973:SF190">
    <property type="entry name" value="MULE TRANSPOSASE DOMAIN-CONTAINING PROTEIN"/>
    <property type="match status" value="1"/>
</dbReference>
<dbReference type="OrthoDB" id="128916at2759"/>
<sequence length="269" mass="30752">MLPLYQGKTDKMVGAAISEFLMGEGIEVSTSTTSRIKRGIDDGNAVDRLESYQKLESYLKLVAKKHQVQFGGLKRRFMGLLKEPLKARLLYGLDGAHLKGEMNNYGVFLVTTAKDYNDHILPFAFSLEALGSIERFTVVSDRMKGLLSAVHDVYPKEGHRFCLRHIKGNINSHGISLTVTTNYLLRNFQKQKPATVDYLNGIDKKHWVKYKFQEQFKLPTYDEITSNLAEQEKRWIGSDCRSAKPMDTFAMYFRKLSELASHRRQMASN</sequence>
<evidence type="ECO:0008006" key="3">
    <source>
        <dbReference type="Google" id="ProtNLM"/>
    </source>
</evidence>
<keyword evidence="2" id="KW-1185">Reference proteome</keyword>
<reference evidence="1 2" key="1">
    <citation type="journal article" date="2017" name="Genome Biol. Evol.">
        <title>Phytophthora megakarya and P. palmivora, closely related causal agents of cacao black pod rot, underwent increases in genome sizes and gene numbers by different mechanisms.</title>
        <authorList>
            <person name="Ali S.S."/>
            <person name="Shao J."/>
            <person name="Lary D.J."/>
            <person name="Kronmiller B."/>
            <person name="Shen D."/>
            <person name="Strem M.D."/>
            <person name="Amoako-Attah I."/>
            <person name="Akrofi A.Y."/>
            <person name="Begoude B.A."/>
            <person name="Ten Hoopen G.M."/>
            <person name="Coulibaly K."/>
            <person name="Kebe B.I."/>
            <person name="Melnick R.L."/>
            <person name="Guiltinan M.J."/>
            <person name="Tyler B.M."/>
            <person name="Meinhardt L.W."/>
            <person name="Bailey B.A."/>
        </authorList>
    </citation>
    <scope>NUCLEOTIDE SEQUENCE [LARGE SCALE GENOMIC DNA]</scope>
    <source>
        <strain evidence="2">sbr112.9</strain>
    </source>
</reference>
<dbReference type="AlphaFoldDB" id="A0A2P4YEZ6"/>